<proteinExistence type="predicted"/>
<dbReference type="AlphaFoldDB" id="A0A6J4IWN5"/>
<organism evidence="1">
    <name type="scientific">uncultured Acetobacteraceae bacterium</name>
    <dbReference type="NCBI Taxonomy" id="169975"/>
    <lineage>
        <taxon>Bacteria</taxon>
        <taxon>Pseudomonadati</taxon>
        <taxon>Pseudomonadota</taxon>
        <taxon>Alphaproteobacteria</taxon>
        <taxon>Acetobacterales</taxon>
        <taxon>Acetobacteraceae</taxon>
        <taxon>environmental samples</taxon>
    </lineage>
</organism>
<gene>
    <name evidence="1" type="ORF">AVDCRST_MAG08-2692</name>
</gene>
<protein>
    <submittedName>
        <fullName evidence="1">Uncharacterized protein</fullName>
    </submittedName>
</protein>
<sequence length="123" mass="12781">MIVPRTPALMAVVLDDSLAEMHSAVLEGADDASRATTGLRGVAIEMGMPVRGVGTEVVAVKDAAVPRASDACSRRGEGAQPAGLDLGERLASVPVEERACAPLLMGEDFPPTGTAFRLRLGRR</sequence>
<dbReference type="EMBL" id="CADCTG010000199">
    <property type="protein sequence ID" value="CAA9261278.1"/>
    <property type="molecule type" value="Genomic_DNA"/>
</dbReference>
<reference evidence="1" key="1">
    <citation type="submission" date="2020-02" db="EMBL/GenBank/DDBJ databases">
        <authorList>
            <person name="Meier V. D."/>
        </authorList>
    </citation>
    <scope>NUCLEOTIDE SEQUENCE</scope>
    <source>
        <strain evidence="1">AVDCRST_MAG08</strain>
    </source>
</reference>
<name>A0A6J4IWN5_9PROT</name>
<accession>A0A6J4IWN5</accession>
<evidence type="ECO:0000313" key="1">
    <source>
        <dbReference type="EMBL" id="CAA9261278.1"/>
    </source>
</evidence>